<accession>A0A5B8IFC7</accession>
<sequence length="96" mass="11324">MNTIEFANMDFITEASKSYDSKIPFYLHLINCGLNKQKAKDLINVFKSKYPNVKKNTNINLYEYNPNYIFDWLNMALHKLELDEKYDSMMATLVTV</sequence>
<name>A0A5B8IFC7_9VIRU</name>
<protein>
    <submittedName>
        <fullName evidence="1">Uncharacterized protein</fullName>
    </submittedName>
</protein>
<proteinExistence type="predicted"/>
<gene>
    <name evidence="1" type="ORF">3_87</name>
</gene>
<reference evidence="1" key="1">
    <citation type="submission" date="2018-11" db="EMBL/GenBank/DDBJ databases">
        <title>A distinct lineage of giant viruses engineers rhodopsin photosystems in predatory marine eukaryotes.</title>
        <authorList>
            <person name="Needham D.M."/>
            <person name="Yoshizawa S."/>
            <person name="Hosaka T."/>
            <person name="Poirier C."/>
            <person name="Choi C.-J."/>
            <person name="Hehenberger E."/>
            <person name="Irwin N.A.T."/>
            <person name="Wilken S."/>
            <person name="Yung C.-M."/>
            <person name="Bachy C."/>
            <person name="Kurihara R."/>
            <person name="Nakajima Y."/>
            <person name="Kojima K."/>
            <person name="Kimura-Someya T."/>
            <person name="Leonard G."/>
            <person name="Malmstrom R.R."/>
            <person name="Mende D."/>
            <person name="Olson D.K."/>
            <person name="Sudo Y."/>
            <person name="Sudek S."/>
            <person name="Richards T.A."/>
            <person name="DeLong E.F."/>
            <person name="Keeling P.J."/>
            <person name="Santoro A.E."/>
            <person name="Shirouzu M."/>
            <person name="Iwasaki W."/>
            <person name="Worden A.Z."/>
        </authorList>
    </citation>
    <scope>NUCLEOTIDE SEQUENCE</scope>
</reference>
<organism evidence="1">
    <name type="scientific">Mimiviridae sp. ChoanoV1</name>
    <dbReference type="NCBI Taxonomy" id="2596887"/>
    <lineage>
        <taxon>Viruses</taxon>
        <taxon>Varidnaviria</taxon>
        <taxon>Bamfordvirae</taxon>
        <taxon>Nucleocytoviricota</taxon>
        <taxon>Megaviricetes</taxon>
        <taxon>Imitervirales</taxon>
        <taxon>Schizomimiviridae</taxon>
    </lineage>
</organism>
<dbReference type="EMBL" id="MK250087">
    <property type="protein sequence ID" value="QDY52108.1"/>
    <property type="molecule type" value="Genomic_DNA"/>
</dbReference>
<evidence type="ECO:0000313" key="1">
    <source>
        <dbReference type="EMBL" id="QDY52108.1"/>
    </source>
</evidence>